<organism evidence="1 2">
    <name type="scientific">Flagellimonas iocasae</name>
    <dbReference type="NCBI Taxonomy" id="2055905"/>
    <lineage>
        <taxon>Bacteria</taxon>
        <taxon>Pseudomonadati</taxon>
        <taxon>Bacteroidota</taxon>
        <taxon>Flavobacteriia</taxon>
        <taxon>Flavobacteriales</taxon>
        <taxon>Flavobacteriaceae</taxon>
        <taxon>Flagellimonas</taxon>
    </lineage>
</organism>
<dbReference type="InterPro" id="IPR050155">
    <property type="entry name" value="HAD-like_hydrolase_sf"/>
</dbReference>
<dbReference type="SFLD" id="SFLDG01129">
    <property type="entry name" value="C1.5:_HAD__Beta-PGM__Phosphata"/>
    <property type="match status" value="1"/>
</dbReference>
<gene>
    <name evidence="1" type="ORF">ACFSJE_11875</name>
</gene>
<name>A0ABW4XZ13_9FLAO</name>
<dbReference type="InterPro" id="IPR006439">
    <property type="entry name" value="HAD-SF_hydro_IA"/>
</dbReference>
<reference evidence="2" key="1">
    <citation type="journal article" date="2019" name="Int. J. Syst. Evol. Microbiol.">
        <title>The Global Catalogue of Microorganisms (GCM) 10K type strain sequencing project: providing services to taxonomists for standard genome sequencing and annotation.</title>
        <authorList>
            <consortium name="The Broad Institute Genomics Platform"/>
            <consortium name="The Broad Institute Genome Sequencing Center for Infectious Disease"/>
            <person name="Wu L."/>
            <person name="Ma J."/>
        </authorList>
    </citation>
    <scope>NUCLEOTIDE SEQUENCE [LARGE SCALE GENOMIC DNA]</scope>
    <source>
        <strain evidence="2">JCM 3389</strain>
    </source>
</reference>
<dbReference type="Proteomes" id="UP001597342">
    <property type="component" value="Unassembled WGS sequence"/>
</dbReference>
<evidence type="ECO:0000313" key="1">
    <source>
        <dbReference type="EMBL" id="MFD2100479.1"/>
    </source>
</evidence>
<dbReference type="InterPro" id="IPR036412">
    <property type="entry name" value="HAD-like_sf"/>
</dbReference>
<dbReference type="Pfam" id="PF00702">
    <property type="entry name" value="Hydrolase"/>
    <property type="match status" value="1"/>
</dbReference>
<dbReference type="EMBL" id="JBHUHU010000003">
    <property type="protein sequence ID" value="MFD2100479.1"/>
    <property type="molecule type" value="Genomic_DNA"/>
</dbReference>
<dbReference type="PANTHER" id="PTHR43434">
    <property type="entry name" value="PHOSPHOGLYCOLATE PHOSPHATASE"/>
    <property type="match status" value="1"/>
</dbReference>
<dbReference type="NCBIfam" id="TIGR03351">
    <property type="entry name" value="PhnX-like"/>
    <property type="match status" value="1"/>
</dbReference>
<comment type="caution">
    <text evidence="1">The sequence shown here is derived from an EMBL/GenBank/DDBJ whole genome shotgun (WGS) entry which is preliminary data.</text>
</comment>
<dbReference type="Gene3D" id="3.40.50.1000">
    <property type="entry name" value="HAD superfamily/HAD-like"/>
    <property type="match status" value="1"/>
</dbReference>
<dbReference type="SFLD" id="SFLDS00003">
    <property type="entry name" value="Haloacid_Dehalogenase"/>
    <property type="match status" value="1"/>
</dbReference>
<dbReference type="InterPro" id="IPR022468">
    <property type="entry name" value="PhnX-like"/>
</dbReference>
<accession>A0ABW4XZ13</accession>
<sequence length="227" mass="24677">MKDIKLAVFDMAGTTVNEDNVVYKTVRAALAKAGVEVSLDTVLEFGAGKEKYKAIADILEETKAEREVTVDAKAVHVDFKEMLKEAYANLEVTSYDGVEELFKVMQSHGVKVVLNTGYDSKTAQSLLDKLGWKVGEQIDGLVTADDVEIGRPSSEMIDKAMELFNITDPEQVLKAGDSMIDIEEGKNANCGITVGVLTGAQTREQLEKANPTLILNTLDALEGILFS</sequence>
<dbReference type="InterPro" id="IPR023198">
    <property type="entry name" value="PGP-like_dom2"/>
</dbReference>
<dbReference type="InterPro" id="IPR023214">
    <property type="entry name" value="HAD_sf"/>
</dbReference>
<proteinExistence type="predicted"/>
<protein>
    <submittedName>
        <fullName evidence="1">Phosphonatase-like hydrolase</fullName>
    </submittedName>
</protein>
<keyword evidence="2" id="KW-1185">Reference proteome</keyword>
<dbReference type="SUPFAM" id="SSF56784">
    <property type="entry name" value="HAD-like"/>
    <property type="match status" value="1"/>
</dbReference>
<dbReference type="PANTHER" id="PTHR43434:SF19">
    <property type="entry name" value="PHOSPHONOACETALDEHYDE HYDROLASE"/>
    <property type="match status" value="1"/>
</dbReference>
<evidence type="ECO:0000313" key="2">
    <source>
        <dbReference type="Proteomes" id="UP001597342"/>
    </source>
</evidence>
<dbReference type="NCBIfam" id="TIGR01549">
    <property type="entry name" value="HAD-SF-IA-v1"/>
    <property type="match status" value="1"/>
</dbReference>
<dbReference type="Gene3D" id="1.10.150.240">
    <property type="entry name" value="Putative phosphatase, domain 2"/>
    <property type="match status" value="1"/>
</dbReference>
<dbReference type="RefSeq" id="WP_379831186.1">
    <property type="nucleotide sequence ID" value="NZ_JBHUHU010000003.1"/>
</dbReference>